<evidence type="ECO:0000313" key="3">
    <source>
        <dbReference type="Proteomes" id="UP000593579"/>
    </source>
</evidence>
<comment type="caution">
    <text evidence="2">The sequence shown here is derived from an EMBL/GenBank/DDBJ whole genome shotgun (WGS) entry which is preliminary data.</text>
</comment>
<evidence type="ECO:0000313" key="2">
    <source>
        <dbReference type="EMBL" id="MBA0733151.1"/>
    </source>
</evidence>
<dbReference type="OrthoDB" id="1001385at2759"/>
<reference evidence="2 3" key="1">
    <citation type="journal article" date="2019" name="Genome Biol. Evol.">
        <title>Insights into the evolution of the New World diploid cottons (Gossypium, subgenus Houzingenia) based on genome sequencing.</title>
        <authorList>
            <person name="Grover C.E."/>
            <person name="Arick M.A. 2nd"/>
            <person name="Thrash A."/>
            <person name="Conover J.L."/>
            <person name="Sanders W.S."/>
            <person name="Peterson D.G."/>
            <person name="Frelichowski J.E."/>
            <person name="Scheffler J.A."/>
            <person name="Scheffler B.E."/>
            <person name="Wendel J.F."/>
        </authorList>
    </citation>
    <scope>NUCLEOTIDE SEQUENCE [LARGE SCALE GENOMIC DNA]</scope>
    <source>
        <strain evidence="2">5</strain>
        <tissue evidence="2">Leaf</tissue>
    </source>
</reference>
<dbReference type="AlphaFoldDB" id="A0A7J9B9X4"/>
<feature type="region of interest" description="Disordered" evidence="1">
    <location>
        <begin position="169"/>
        <end position="194"/>
    </location>
</feature>
<keyword evidence="3" id="KW-1185">Reference proteome</keyword>
<protein>
    <submittedName>
        <fullName evidence="2">Uncharacterized protein</fullName>
    </submittedName>
</protein>
<name>A0A7J9B9X4_GOSGO</name>
<dbReference type="Proteomes" id="UP000593579">
    <property type="component" value="Unassembled WGS sequence"/>
</dbReference>
<feature type="compositionally biased region" description="Acidic residues" evidence="1">
    <location>
        <begin position="173"/>
        <end position="194"/>
    </location>
</feature>
<organism evidence="2 3">
    <name type="scientific">Gossypium gossypioides</name>
    <name type="common">Mexican cotton</name>
    <name type="synonym">Selera gossypioides</name>
    <dbReference type="NCBI Taxonomy" id="34282"/>
    <lineage>
        <taxon>Eukaryota</taxon>
        <taxon>Viridiplantae</taxon>
        <taxon>Streptophyta</taxon>
        <taxon>Embryophyta</taxon>
        <taxon>Tracheophyta</taxon>
        <taxon>Spermatophyta</taxon>
        <taxon>Magnoliopsida</taxon>
        <taxon>eudicotyledons</taxon>
        <taxon>Gunneridae</taxon>
        <taxon>Pentapetalae</taxon>
        <taxon>rosids</taxon>
        <taxon>malvids</taxon>
        <taxon>Malvales</taxon>
        <taxon>Malvaceae</taxon>
        <taxon>Malvoideae</taxon>
        <taxon>Gossypium</taxon>
    </lineage>
</organism>
<gene>
    <name evidence="2" type="ORF">Gogos_017190</name>
</gene>
<dbReference type="EMBL" id="JABEZY010000001">
    <property type="protein sequence ID" value="MBA0733151.1"/>
    <property type="molecule type" value="Genomic_DNA"/>
</dbReference>
<accession>A0A7J9B9X4</accession>
<sequence length="194" mass="23379">MPPRKVQRTNESKSSMVPNPSCFSNSNVGKYFVELQVKTFIQERGFDLLVIICTKIWLLVRYHRWERFWMIPKDIAVVPIVQEFYASLRDQEFRSTKGHIWETVHVEVTPRIICDFYNSPCYEKDFIDEIDLEYFQDIDVDNIINFLTEGRGEYKYRPDMFWLTHLEKKEEAHESEEEREDELEGDDEIDFEDD</sequence>
<proteinExistence type="predicted"/>
<evidence type="ECO:0000256" key="1">
    <source>
        <dbReference type="SAM" id="MobiDB-lite"/>
    </source>
</evidence>